<organism evidence="2 3">
    <name type="scientific">Nocardia colli</name>
    <dbReference type="NCBI Taxonomy" id="2545717"/>
    <lineage>
        <taxon>Bacteria</taxon>
        <taxon>Bacillati</taxon>
        <taxon>Actinomycetota</taxon>
        <taxon>Actinomycetes</taxon>
        <taxon>Mycobacteriales</taxon>
        <taxon>Nocardiaceae</taxon>
        <taxon>Nocardia</taxon>
    </lineage>
</organism>
<keyword evidence="3" id="KW-1185">Reference proteome</keyword>
<proteinExistence type="predicted"/>
<feature type="signal peptide" evidence="1">
    <location>
        <begin position="1"/>
        <end position="32"/>
    </location>
</feature>
<keyword evidence="1" id="KW-0732">Signal</keyword>
<dbReference type="EMBL" id="VXLC01000047">
    <property type="protein sequence ID" value="KAA8877483.1"/>
    <property type="molecule type" value="Genomic_DNA"/>
</dbReference>
<comment type="caution">
    <text evidence="2">The sequence shown here is derived from an EMBL/GenBank/DDBJ whole genome shotgun (WGS) entry which is preliminary data.</text>
</comment>
<dbReference type="Proteomes" id="UP000323876">
    <property type="component" value="Unassembled WGS sequence"/>
</dbReference>
<sequence length="130" mass="13020">MVTTRNYRPALAVATLGAMTLAVVSTAAPALAANSIDVDGLGPVNVQVNYSCDNPTEVSAVKVMVGAPEADAPSAIGEQTDINCTGDQQTTVVTLNGAPLGPGQTVQVRAALVDRADTVISGTAKVVTLG</sequence>
<gene>
    <name evidence="2" type="ORF">F3087_44110</name>
</gene>
<evidence type="ECO:0000313" key="3">
    <source>
        <dbReference type="Proteomes" id="UP000323876"/>
    </source>
</evidence>
<feature type="chain" id="PRO_5024429958" evidence="1">
    <location>
        <begin position="33"/>
        <end position="130"/>
    </location>
</feature>
<accession>A0A5N0DL65</accession>
<reference evidence="2 3" key="1">
    <citation type="submission" date="2019-09" db="EMBL/GenBank/DDBJ databases">
        <authorList>
            <person name="Wang X."/>
        </authorList>
    </citation>
    <scope>NUCLEOTIDE SEQUENCE [LARGE SCALE GENOMIC DNA]</scope>
    <source>
        <strain evidence="2 3">CICC 11023</strain>
    </source>
</reference>
<dbReference type="AlphaFoldDB" id="A0A5N0DL65"/>
<evidence type="ECO:0000313" key="2">
    <source>
        <dbReference type="EMBL" id="KAA8877483.1"/>
    </source>
</evidence>
<evidence type="ECO:0000256" key="1">
    <source>
        <dbReference type="SAM" id="SignalP"/>
    </source>
</evidence>
<name>A0A5N0DL65_9NOCA</name>
<dbReference type="OrthoDB" id="4562753at2"/>
<protein>
    <submittedName>
        <fullName evidence="2">Uncharacterized protein</fullName>
    </submittedName>
</protein>
<dbReference type="RefSeq" id="WP_150408166.1">
    <property type="nucleotide sequence ID" value="NZ_VXLC01000047.1"/>
</dbReference>